<protein>
    <submittedName>
        <fullName evidence="2">Neck and head completion protein</fullName>
    </submittedName>
</protein>
<name>A0A4P2TJJ0_9CAUD</name>
<dbReference type="Pfam" id="PF11649">
    <property type="entry name" value="T4_neck-protein"/>
    <property type="match status" value="1"/>
</dbReference>
<dbReference type="InterPro" id="IPR021674">
    <property type="entry name" value="Phage_T4_Gp14_neck-protein"/>
</dbReference>
<proteinExistence type="predicted"/>
<evidence type="ECO:0000256" key="1">
    <source>
        <dbReference type="SAM" id="MobiDB-lite"/>
    </source>
</evidence>
<dbReference type="Proteomes" id="UP000305753">
    <property type="component" value="Segment"/>
</dbReference>
<feature type="region of interest" description="Disordered" evidence="1">
    <location>
        <begin position="180"/>
        <end position="219"/>
    </location>
</feature>
<sequence length="219" mass="24735">MAVSKYFNHISHPGQQKLVTDLITQAIQHRGIDIVYVPEEVVESNELFNDTKKTKFVNDKTVEVYVESVTNFNGMGDVWAQFSGMDMSDRATFMVVQKRFKDVFGANAYPKEGDLIYIPYIDTIFEVSKKLEDEDFHQWGKNYVFRMVCSKFEYGHEDINTGVANLDDIVSGSYDKVPTPGQGEQIFETKDPVDNVKQATTKTGAPNPFIGSDPFGDNS</sequence>
<organism evidence="2 3">
    <name type="scientific">Vibrio phage VP-1</name>
    <dbReference type="NCBI Taxonomy" id="2234088"/>
    <lineage>
        <taxon>Viruses</taxon>
        <taxon>Duplodnaviria</taxon>
        <taxon>Heunggongvirae</taxon>
        <taxon>Uroviricota</taxon>
        <taxon>Caudoviricetes</taxon>
        <taxon>Pantevenvirales</taxon>
        <taxon>Ackermannviridae</taxon>
        <taxon>Vapseptimavirus</taxon>
        <taxon>Vapseptimavirus VAP7</taxon>
    </lineage>
</organism>
<evidence type="ECO:0000313" key="2">
    <source>
        <dbReference type="EMBL" id="AWY10141.1"/>
    </source>
</evidence>
<evidence type="ECO:0000313" key="3">
    <source>
        <dbReference type="Proteomes" id="UP000305753"/>
    </source>
</evidence>
<reference evidence="2 3" key="1">
    <citation type="submission" date="2018-05" db="EMBL/GenBank/DDBJ databases">
        <title>Whole genome sequencing of Vibrio phage VP-1.</title>
        <authorList>
            <person name="Nandita M."/>
            <person name="Bhat S.G."/>
        </authorList>
    </citation>
    <scope>NUCLEOTIDE SEQUENCE [LARGE SCALE GENOMIC DNA]</scope>
</reference>
<dbReference type="EMBL" id="MH363700">
    <property type="protein sequence ID" value="AWY10141.1"/>
    <property type="molecule type" value="Genomic_DNA"/>
</dbReference>
<accession>A0A4P2TJJ0</accession>